<dbReference type="AlphaFoldDB" id="A0A6H2A275"/>
<reference evidence="1" key="1">
    <citation type="submission" date="2020-03" db="EMBL/GenBank/DDBJ databases">
        <title>The deep terrestrial virosphere.</title>
        <authorList>
            <person name="Holmfeldt K."/>
            <person name="Nilsson E."/>
            <person name="Simone D."/>
            <person name="Lopez-Fernandez M."/>
            <person name="Wu X."/>
            <person name="de Brujin I."/>
            <person name="Lundin D."/>
            <person name="Andersson A."/>
            <person name="Bertilsson S."/>
            <person name="Dopson M."/>
        </authorList>
    </citation>
    <scope>NUCLEOTIDE SEQUENCE</scope>
    <source>
        <strain evidence="1">TM448A04598</strain>
    </source>
</reference>
<proteinExistence type="predicted"/>
<sequence length="53" mass="5996">MYQVTITSKEVGMTFKVKSGQQARALAKVAKANGYAYEVEFHPESRKITFQNI</sequence>
<evidence type="ECO:0000313" key="1">
    <source>
        <dbReference type="EMBL" id="QJA54296.1"/>
    </source>
</evidence>
<gene>
    <name evidence="1" type="ORF">TM448A04598_0005</name>
</gene>
<dbReference type="EMBL" id="MT144494">
    <property type="protein sequence ID" value="QJA54296.1"/>
    <property type="molecule type" value="Genomic_DNA"/>
</dbReference>
<organism evidence="1">
    <name type="scientific">viral metagenome</name>
    <dbReference type="NCBI Taxonomy" id="1070528"/>
    <lineage>
        <taxon>unclassified sequences</taxon>
        <taxon>metagenomes</taxon>
        <taxon>organismal metagenomes</taxon>
    </lineage>
</organism>
<protein>
    <submittedName>
        <fullName evidence="1">Uncharacterized protein</fullName>
    </submittedName>
</protein>
<accession>A0A6H2A275</accession>
<name>A0A6H2A275_9ZZZZ</name>